<keyword evidence="5" id="KW-0653">Protein transport</keyword>
<dbReference type="Proteomes" id="UP001412067">
    <property type="component" value="Unassembled WGS sequence"/>
</dbReference>
<proteinExistence type="inferred from homology"/>
<dbReference type="InterPro" id="IPR009316">
    <property type="entry name" value="COG2"/>
</dbReference>
<comment type="caution">
    <text evidence="10">The sequence shown here is derived from an EMBL/GenBank/DDBJ whole genome shotgun (WGS) entry which is preliminary data.</text>
</comment>
<sequence>MAVMTATLTMEATTKMTATVVTTTTASRGARTCHAPSPQHYFAWFSDFFLESPPIFPQILHRIPRPAPENSSLETVDLLLRPTSRINAFFDSLLGLTSCDLWCRGLPVFYQRLLIQVLLPNTAASHRSTLLKPARSFCSCQRRCEGLLPFHAKNELGVVSAQSIAENKSQHERDFRTYIKRNKMPLYPHGRPIPYSATSSSLRSPRLLFLPSTTIFPPPILSVAMVELHPPSVLPRSAIELFGDPSGDADPLWFKKSSFLREDFDAESYIADLRTFVPLESLGAELRSHLSILKSELVELINRDYADFVSLSTRLVDVDSSIARMRAPLVDFRDKVGAFRAAVENSLSSLRGGLHQRAEASAAREILERLLDTFHVVSKKVEKLIKDLPTTLSIESSTDLVHLEKGILSNENSLQPAENGNNLRVTQSILLERIASEMNRIKFSISNAKRRYAQLLELRIDMTRSRFRAVYHRKGPRITETESSAWSGVIEASEEDEGKLLRLYLFGRFSSPFWANAAGRRVNLSRSDGALNLWAGLEGTIAAEVGNGIAEAGDKETSASNNTNDGVATVIDVDNDDGVDAGNDTAVTLRIMLTMAPVSANDDACVSEYGTAVEEAE</sequence>
<keyword evidence="4" id="KW-0813">Transport</keyword>
<dbReference type="EMBL" id="JBBWWR010000008">
    <property type="protein sequence ID" value="KAK8962466.1"/>
    <property type="molecule type" value="Genomic_DNA"/>
</dbReference>
<keyword evidence="11" id="KW-1185">Reference proteome</keyword>
<organism evidence="10 11">
    <name type="scientific">Platanthera guangdongensis</name>
    <dbReference type="NCBI Taxonomy" id="2320717"/>
    <lineage>
        <taxon>Eukaryota</taxon>
        <taxon>Viridiplantae</taxon>
        <taxon>Streptophyta</taxon>
        <taxon>Embryophyta</taxon>
        <taxon>Tracheophyta</taxon>
        <taxon>Spermatophyta</taxon>
        <taxon>Magnoliopsida</taxon>
        <taxon>Liliopsida</taxon>
        <taxon>Asparagales</taxon>
        <taxon>Orchidaceae</taxon>
        <taxon>Orchidoideae</taxon>
        <taxon>Orchideae</taxon>
        <taxon>Orchidinae</taxon>
        <taxon>Platanthera</taxon>
    </lineage>
</organism>
<gene>
    <name evidence="10" type="ORF">KSP40_PGU004176</name>
</gene>
<evidence type="ECO:0000256" key="3">
    <source>
        <dbReference type="ARBA" id="ARBA00020977"/>
    </source>
</evidence>
<evidence type="ECO:0000256" key="7">
    <source>
        <dbReference type="ARBA" id="ARBA00023136"/>
    </source>
</evidence>
<keyword evidence="7" id="KW-0472">Membrane</keyword>
<keyword evidence="6" id="KW-0333">Golgi apparatus</keyword>
<evidence type="ECO:0000259" key="9">
    <source>
        <dbReference type="Pfam" id="PF06148"/>
    </source>
</evidence>
<evidence type="ECO:0000256" key="6">
    <source>
        <dbReference type="ARBA" id="ARBA00023034"/>
    </source>
</evidence>
<protein>
    <recommendedName>
        <fullName evidence="3">Conserved oligomeric Golgi complex subunit 2</fullName>
    </recommendedName>
    <alternativeName>
        <fullName evidence="8">Component of oligomeric Golgi complex 2</fullName>
    </alternativeName>
</protein>
<dbReference type="InterPro" id="IPR024602">
    <property type="entry name" value="COG_su2_N"/>
</dbReference>
<feature type="domain" description="Conserved oligomeric Golgi complex subunit 2 N-terminal" evidence="9">
    <location>
        <begin position="252"/>
        <end position="326"/>
    </location>
</feature>
<name>A0ABR2MFI5_9ASPA</name>
<accession>A0ABR2MFI5</accession>
<evidence type="ECO:0000256" key="2">
    <source>
        <dbReference type="ARBA" id="ARBA00007603"/>
    </source>
</evidence>
<reference evidence="10 11" key="1">
    <citation type="journal article" date="2022" name="Nat. Plants">
        <title>Genomes of leafy and leafless Platanthera orchids illuminate the evolution of mycoheterotrophy.</title>
        <authorList>
            <person name="Li M.H."/>
            <person name="Liu K.W."/>
            <person name="Li Z."/>
            <person name="Lu H.C."/>
            <person name="Ye Q.L."/>
            <person name="Zhang D."/>
            <person name="Wang J.Y."/>
            <person name="Li Y.F."/>
            <person name="Zhong Z.M."/>
            <person name="Liu X."/>
            <person name="Yu X."/>
            <person name="Liu D.K."/>
            <person name="Tu X.D."/>
            <person name="Liu B."/>
            <person name="Hao Y."/>
            <person name="Liao X.Y."/>
            <person name="Jiang Y.T."/>
            <person name="Sun W.H."/>
            <person name="Chen J."/>
            <person name="Chen Y.Q."/>
            <person name="Ai Y."/>
            <person name="Zhai J.W."/>
            <person name="Wu S.S."/>
            <person name="Zhou Z."/>
            <person name="Hsiao Y.Y."/>
            <person name="Wu W.L."/>
            <person name="Chen Y.Y."/>
            <person name="Lin Y.F."/>
            <person name="Hsu J.L."/>
            <person name="Li C.Y."/>
            <person name="Wang Z.W."/>
            <person name="Zhao X."/>
            <person name="Zhong W.Y."/>
            <person name="Ma X.K."/>
            <person name="Ma L."/>
            <person name="Huang J."/>
            <person name="Chen G.Z."/>
            <person name="Huang M.Z."/>
            <person name="Huang L."/>
            <person name="Peng D.H."/>
            <person name="Luo Y.B."/>
            <person name="Zou S.Q."/>
            <person name="Chen S.P."/>
            <person name="Lan S."/>
            <person name="Tsai W.C."/>
            <person name="Van de Peer Y."/>
            <person name="Liu Z.J."/>
        </authorList>
    </citation>
    <scope>NUCLEOTIDE SEQUENCE [LARGE SCALE GENOMIC DNA]</scope>
    <source>
        <strain evidence="10">Lor288</strain>
    </source>
</reference>
<comment type="subcellular location">
    <subcellularLocation>
        <location evidence="1">Golgi apparatus membrane</location>
        <topology evidence="1">Peripheral membrane protein</topology>
    </subcellularLocation>
</comment>
<evidence type="ECO:0000313" key="10">
    <source>
        <dbReference type="EMBL" id="KAK8962466.1"/>
    </source>
</evidence>
<evidence type="ECO:0000256" key="8">
    <source>
        <dbReference type="ARBA" id="ARBA00031344"/>
    </source>
</evidence>
<dbReference type="PANTHER" id="PTHR12961">
    <property type="entry name" value="CONSERVED OLIGOMERIC GOLGI COMPLEX COMPONENT 2"/>
    <property type="match status" value="1"/>
</dbReference>
<dbReference type="Pfam" id="PF06148">
    <property type="entry name" value="COG2_N"/>
    <property type="match status" value="1"/>
</dbReference>
<evidence type="ECO:0000256" key="5">
    <source>
        <dbReference type="ARBA" id="ARBA00022927"/>
    </source>
</evidence>
<evidence type="ECO:0000256" key="4">
    <source>
        <dbReference type="ARBA" id="ARBA00022448"/>
    </source>
</evidence>
<dbReference type="PANTHER" id="PTHR12961:SF0">
    <property type="entry name" value="CONSERVED OLIGOMERIC GOLGI COMPLEX SUBUNIT 2"/>
    <property type="match status" value="1"/>
</dbReference>
<evidence type="ECO:0000256" key="1">
    <source>
        <dbReference type="ARBA" id="ARBA00004395"/>
    </source>
</evidence>
<comment type="similarity">
    <text evidence="2">Belongs to the COG2 family.</text>
</comment>
<evidence type="ECO:0000313" key="11">
    <source>
        <dbReference type="Proteomes" id="UP001412067"/>
    </source>
</evidence>